<dbReference type="OrthoDB" id="3067737at2759"/>
<keyword evidence="2" id="KW-1185">Reference proteome</keyword>
<reference evidence="1 2" key="1">
    <citation type="journal article" date="2018" name="Evol. Lett.">
        <title>Horizontal gene cluster transfer increased hallucinogenic mushroom diversity.</title>
        <authorList>
            <person name="Reynolds H.T."/>
            <person name="Vijayakumar V."/>
            <person name="Gluck-Thaler E."/>
            <person name="Korotkin H.B."/>
            <person name="Matheny P.B."/>
            <person name="Slot J.C."/>
        </authorList>
    </citation>
    <scope>NUCLEOTIDE SEQUENCE [LARGE SCALE GENOMIC DNA]</scope>
    <source>
        <strain evidence="1 2">2629</strain>
    </source>
</reference>
<accession>A0A409Y9Q9</accession>
<sequence>MFLLPVTVLEVFAAPHPFNPVYPTEWLNKPEDSMDYKKYYGDTEEAFERGMSITIQFKAVLAKMKTTVECAIDTKEPNHADCLKTVHAVFTNKCKLSNIKRVLDLIIAPSAQFPIIELKANFGPHDTIIALVRKGGNRNGLYIAMPFYRRPLWAQVATLIHEASHWFASTVDYWEYNLEKTKLFPNPPPRRPGSINGGWEHQFNELKAKSPELLHMNADTWVVFGFYVYYKKFPGIFEPSSSIPPGPLVKKPSQERIMSPLSQTQTQPSTMRPNIEVRVIVSNLDKAVSFYEAALKPIGLYPVKKRSDGLAVGFGFKRVCKARIFLWLIATGAPLMAHPLGLTASESASQERLSLLGGQGFDLLEKGSDFGGSASVSGDSDVTKNVYICLPTFKRAKVDAFYDSAVAAGGTGVLPAAHRPSKDNGRWYYNAVVRDSEGRMIELSAFYEAALKPAAISIVARRPNGMAVGFGYSYLGGLCKQPAFLILVDGKEPTLLREWTPVETSDDRNAQSTSQNDSQGYEEAAELALMGTVSDGQSVEKKEDKPLKITKDIYLRFKASDRRAVDEFEKIVAAASGATVVLPASLRAYGRKKYYGVVIEDPDGRLVEMACEEYTYTTALTLKIWLLCILWSALQL</sequence>
<dbReference type="Gene3D" id="3.10.180.10">
    <property type="entry name" value="2,3-Dihydroxybiphenyl 1,2-Dioxygenase, domain 1"/>
    <property type="match status" value="2"/>
</dbReference>
<organism evidence="1 2">
    <name type="scientific">Panaeolus cyanescens</name>
    <dbReference type="NCBI Taxonomy" id="181874"/>
    <lineage>
        <taxon>Eukaryota</taxon>
        <taxon>Fungi</taxon>
        <taxon>Dikarya</taxon>
        <taxon>Basidiomycota</taxon>
        <taxon>Agaricomycotina</taxon>
        <taxon>Agaricomycetes</taxon>
        <taxon>Agaricomycetidae</taxon>
        <taxon>Agaricales</taxon>
        <taxon>Agaricineae</taxon>
        <taxon>Galeropsidaceae</taxon>
        <taxon>Panaeolus</taxon>
    </lineage>
</organism>
<dbReference type="InParanoid" id="A0A409Y9Q9"/>
<name>A0A409Y9Q9_9AGAR</name>
<comment type="caution">
    <text evidence="1">The sequence shown here is derived from an EMBL/GenBank/DDBJ whole genome shotgun (WGS) entry which is preliminary data.</text>
</comment>
<dbReference type="PANTHER" id="PTHR35006:SF2">
    <property type="entry name" value="GLYOXALASE FAMILY PROTEIN (AFU_ORTHOLOGUE AFUA_5G14830)"/>
    <property type="match status" value="1"/>
</dbReference>
<evidence type="ECO:0000313" key="1">
    <source>
        <dbReference type="EMBL" id="PPQ99820.1"/>
    </source>
</evidence>
<dbReference type="GO" id="GO:0008237">
    <property type="term" value="F:metallopeptidase activity"/>
    <property type="evidence" value="ECO:0007669"/>
    <property type="project" value="InterPro"/>
</dbReference>
<proteinExistence type="predicted"/>
<dbReference type="PANTHER" id="PTHR35006">
    <property type="entry name" value="GLYOXALASE FAMILY PROTEIN (AFU_ORTHOLOGUE AFUA_5G14830)"/>
    <property type="match status" value="1"/>
</dbReference>
<dbReference type="AlphaFoldDB" id="A0A409Y9Q9"/>
<dbReference type="InterPro" id="IPR024079">
    <property type="entry name" value="MetalloPept_cat_dom_sf"/>
</dbReference>
<evidence type="ECO:0000313" key="2">
    <source>
        <dbReference type="Proteomes" id="UP000284842"/>
    </source>
</evidence>
<dbReference type="Proteomes" id="UP000284842">
    <property type="component" value="Unassembled WGS sequence"/>
</dbReference>
<protein>
    <recommendedName>
        <fullName evidence="3">VOC domain-containing protein</fullName>
    </recommendedName>
</protein>
<dbReference type="EMBL" id="NHTK01001345">
    <property type="protein sequence ID" value="PPQ99820.1"/>
    <property type="molecule type" value="Genomic_DNA"/>
</dbReference>
<dbReference type="SUPFAM" id="SSF54593">
    <property type="entry name" value="Glyoxalase/Bleomycin resistance protein/Dihydroxybiphenyl dioxygenase"/>
    <property type="match status" value="2"/>
</dbReference>
<dbReference type="Gene3D" id="3.40.390.10">
    <property type="entry name" value="Collagenase (Catalytic Domain)"/>
    <property type="match status" value="1"/>
</dbReference>
<evidence type="ECO:0008006" key="3">
    <source>
        <dbReference type="Google" id="ProtNLM"/>
    </source>
</evidence>
<gene>
    <name evidence="1" type="ORF">CVT24_009647</name>
</gene>
<dbReference type="InterPro" id="IPR029068">
    <property type="entry name" value="Glyas_Bleomycin-R_OHBP_Dase"/>
</dbReference>